<dbReference type="RefSeq" id="WP_062145808.1">
    <property type="nucleotide sequence ID" value="NZ_CP013002.1"/>
</dbReference>
<evidence type="ECO:0000313" key="4">
    <source>
        <dbReference type="Proteomes" id="UP000056905"/>
    </source>
</evidence>
<keyword evidence="4" id="KW-1185">Reference proteome</keyword>
<evidence type="ECO:0000256" key="1">
    <source>
        <dbReference type="SAM" id="Phobius"/>
    </source>
</evidence>
<dbReference type="PANTHER" id="PTHR43471:SF1">
    <property type="entry name" value="ABC TRANSPORTER PERMEASE PROTEIN NOSY-RELATED"/>
    <property type="match status" value="1"/>
</dbReference>
<dbReference type="EMBL" id="CP013002">
    <property type="protein sequence ID" value="ALL13117.1"/>
    <property type="molecule type" value="Genomic_DNA"/>
</dbReference>
<dbReference type="PANTHER" id="PTHR43471">
    <property type="entry name" value="ABC TRANSPORTER PERMEASE"/>
    <property type="match status" value="1"/>
</dbReference>
<accession>A0A0P0NYA1</accession>
<dbReference type="Proteomes" id="UP000056905">
    <property type="component" value="Chromosome"/>
</dbReference>
<feature type="transmembrane region" description="Helical" evidence="1">
    <location>
        <begin position="133"/>
        <end position="153"/>
    </location>
</feature>
<proteinExistence type="predicted"/>
<feature type="chain" id="PRO_5006052515" evidence="2">
    <location>
        <begin position="34"/>
        <end position="454"/>
    </location>
</feature>
<dbReference type="InterPro" id="IPR021913">
    <property type="entry name" value="DUF3526"/>
</dbReference>
<dbReference type="AlphaFoldDB" id="A0A0P0NYA1"/>
<dbReference type="KEGG" id="chq:AQ619_07000"/>
<feature type="transmembrane region" description="Helical" evidence="1">
    <location>
        <begin position="210"/>
        <end position="233"/>
    </location>
</feature>
<evidence type="ECO:0000313" key="3">
    <source>
        <dbReference type="EMBL" id="ALL13117.1"/>
    </source>
</evidence>
<keyword evidence="2" id="KW-0732">Signal</keyword>
<reference evidence="3 4" key="1">
    <citation type="submission" date="2015-10" db="EMBL/GenBank/DDBJ databases">
        <title>Conservation of the essential genome among Caulobacter and Brevundimonas species.</title>
        <authorList>
            <person name="Scott D."/>
            <person name="Ely B."/>
        </authorList>
    </citation>
    <scope>NUCLEOTIDE SEQUENCE [LARGE SCALE GENOMIC DNA]</scope>
    <source>
        <strain evidence="3 4">CB4</strain>
    </source>
</reference>
<keyword evidence="1" id="KW-0472">Membrane</keyword>
<protein>
    <submittedName>
        <fullName evidence="3">ABC transporter permease</fullName>
    </submittedName>
</protein>
<keyword evidence="1" id="KW-0812">Transmembrane</keyword>
<keyword evidence="1" id="KW-1133">Transmembrane helix</keyword>
<name>A0A0P0NYA1_9CAUL</name>
<sequence>MNRLRAELILLLRARVSCAALLVLLAAATLAVAAGLAAQYRQVATIARVAAAHQADLVGVARTYGKPDGDAGYAAYYTFHLTADPPRPLAFAALGQRDLQPFVLRVRLLGLQAQLHETEAYNPELVLPGPFDWTFVLIYLSPLVLIALLHDLVSSEREAGRLRLLAATPGGVSGVWGRRAGLRGGLVLAALLLPLWVGAVLAGASPVGTAMLTLAATLYVTFWLGLSLLVAAIGRRSATNAASLIGLWLVLTLLGPALGAVAIARSHPVGQGMDLSLAQREAVHRAWDIPKYAVMTPFKAKHPEWRDTPPVVGRFHWKWYYAMHEMGDDSVAEAFASYRASLKARAAWTDRLGWVLPAAALQSAAHQLASTDLEAHLAYQVRVVAFHRHLQAFYYPYIFNERPFTSRDFERLPRFATDTEPARLPRQPLAALGVLALLSLVAGAWALRRAPPEG</sequence>
<dbReference type="STRING" id="69395.AQ619_07000"/>
<evidence type="ECO:0000256" key="2">
    <source>
        <dbReference type="SAM" id="SignalP"/>
    </source>
</evidence>
<feature type="transmembrane region" description="Helical" evidence="1">
    <location>
        <begin position="186"/>
        <end position="204"/>
    </location>
</feature>
<feature type="signal peptide" evidence="2">
    <location>
        <begin position="1"/>
        <end position="33"/>
    </location>
</feature>
<gene>
    <name evidence="3" type="ORF">AQ619_07000</name>
</gene>
<dbReference type="Pfam" id="PF12040">
    <property type="entry name" value="DUF3526"/>
    <property type="match status" value="1"/>
</dbReference>
<feature type="transmembrane region" description="Helical" evidence="1">
    <location>
        <begin position="245"/>
        <end position="264"/>
    </location>
</feature>
<organism evidence="3 4">
    <name type="scientific">Caulobacter henricii</name>
    <dbReference type="NCBI Taxonomy" id="69395"/>
    <lineage>
        <taxon>Bacteria</taxon>
        <taxon>Pseudomonadati</taxon>
        <taxon>Pseudomonadota</taxon>
        <taxon>Alphaproteobacteria</taxon>
        <taxon>Caulobacterales</taxon>
        <taxon>Caulobacteraceae</taxon>
        <taxon>Caulobacter</taxon>
    </lineage>
</organism>
<dbReference type="OrthoDB" id="6016419at2"/>